<accession>A0A5C6SDV3</accession>
<protein>
    <recommendedName>
        <fullName evidence="5">C2H2-type domain-containing protein</fullName>
    </recommendedName>
</protein>
<dbReference type="Proteomes" id="UP000321331">
    <property type="component" value="Unassembled WGS sequence"/>
</dbReference>
<name>A0A5C6SDV3_FUSOC</name>
<evidence type="ECO:0000256" key="1">
    <source>
        <dbReference type="SAM" id="MobiDB-lite"/>
    </source>
</evidence>
<keyword evidence="2" id="KW-1133">Transmembrane helix</keyword>
<feature type="region of interest" description="Disordered" evidence="1">
    <location>
        <begin position="1"/>
        <end position="37"/>
    </location>
</feature>
<proteinExistence type="predicted"/>
<reference evidence="3 4" key="1">
    <citation type="submission" date="2019-07" db="EMBL/GenBank/DDBJ databases">
        <title>The First High-Quality Draft Genome Sequence of the Causal Agent of the Current Panama Disease Epidemic.</title>
        <authorList>
            <person name="Warmington R.J."/>
            <person name="Kay W."/>
            <person name="Jeffries A."/>
            <person name="Bebber D."/>
            <person name="Moore K."/>
            <person name="Studholme D.J."/>
        </authorList>
    </citation>
    <scope>NUCLEOTIDE SEQUENCE [LARGE SCALE GENOMIC DNA]</scope>
    <source>
        <strain evidence="3 4">TR4</strain>
    </source>
</reference>
<organism evidence="3 4">
    <name type="scientific">Fusarium oxysporum f. sp. cubense</name>
    <dbReference type="NCBI Taxonomy" id="61366"/>
    <lineage>
        <taxon>Eukaryota</taxon>
        <taxon>Fungi</taxon>
        <taxon>Dikarya</taxon>
        <taxon>Ascomycota</taxon>
        <taxon>Pezizomycotina</taxon>
        <taxon>Sordariomycetes</taxon>
        <taxon>Hypocreomycetidae</taxon>
        <taxon>Hypocreales</taxon>
        <taxon>Nectriaceae</taxon>
        <taxon>Fusarium</taxon>
        <taxon>Fusarium oxysporum species complex</taxon>
    </lineage>
</organism>
<feature type="transmembrane region" description="Helical" evidence="2">
    <location>
        <begin position="273"/>
        <end position="291"/>
    </location>
</feature>
<keyword evidence="2" id="KW-0472">Membrane</keyword>
<gene>
    <name evidence="3" type="ORF">FocTR4_00012121</name>
</gene>
<dbReference type="AlphaFoldDB" id="A0A5C6SDV3"/>
<evidence type="ECO:0000313" key="4">
    <source>
        <dbReference type="Proteomes" id="UP000321331"/>
    </source>
</evidence>
<evidence type="ECO:0000256" key="2">
    <source>
        <dbReference type="SAM" id="Phobius"/>
    </source>
</evidence>
<evidence type="ECO:0008006" key="5">
    <source>
        <dbReference type="Google" id="ProtNLM"/>
    </source>
</evidence>
<dbReference type="PANTHER" id="PTHR38166">
    <property type="entry name" value="C2H2-TYPE DOMAIN-CONTAINING PROTEIN-RELATED"/>
    <property type="match status" value="1"/>
</dbReference>
<dbReference type="PANTHER" id="PTHR38166:SF1">
    <property type="entry name" value="C2H2-TYPE DOMAIN-CONTAINING PROTEIN"/>
    <property type="match status" value="1"/>
</dbReference>
<dbReference type="EMBL" id="VMNF01000014">
    <property type="protein sequence ID" value="TXB96781.1"/>
    <property type="molecule type" value="Genomic_DNA"/>
</dbReference>
<evidence type="ECO:0000313" key="3">
    <source>
        <dbReference type="EMBL" id="TXB96781.1"/>
    </source>
</evidence>
<sequence>MARLISGSLAPSSHESTHYDDHSYSSNDASSGDESCCDGQPRDYTFYTQEKIQDAVDRILSQALEPLQQFLKTTGSSAPPDGPYHFKCPFYASNTEKYRLCLACHDLRSVEHVNMHLVRYHMRIPYCPKCSKTFETVAKCDTHIIKGKCKAGPLIIPDGINYYQKSQLKNKTKSKEYTDLRPEQRWKYTYKLVFPESQSYPSATMDTEGEKRVLQARVFWQAQGRKYVTEYCQTGSGFEIEDVQELYKACLNALVEYVVDQKLMFRELGWMDILIRFLLLSFLMVFFGRLISIL</sequence>
<comment type="caution">
    <text evidence="3">The sequence shown here is derived from an EMBL/GenBank/DDBJ whole genome shotgun (WGS) entry which is preliminary data.</text>
</comment>
<feature type="compositionally biased region" description="Polar residues" evidence="1">
    <location>
        <begin position="24"/>
        <end position="33"/>
    </location>
</feature>
<keyword evidence="2" id="KW-0812">Transmembrane</keyword>